<dbReference type="PANTHER" id="PTHR43895:SF162">
    <property type="entry name" value="CBL-INTERACTING SERINE_THREONINE-PROTEIN KINASE 25"/>
    <property type="match status" value="1"/>
</dbReference>
<dbReference type="Proteomes" id="UP001371456">
    <property type="component" value="Unassembled WGS sequence"/>
</dbReference>
<dbReference type="GO" id="GO:0004674">
    <property type="term" value="F:protein serine/threonine kinase activity"/>
    <property type="evidence" value="ECO:0007669"/>
    <property type="project" value="UniProtKB-KW"/>
</dbReference>
<reference evidence="9 10" key="1">
    <citation type="submission" date="2024-02" db="EMBL/GenBank/DDBJ databases">
        <title>de novo genome assembly of Solanum bulbocastanum strain 11H21.</title>
        <authorList>
            <person name="Hosaka A.J."/>
        </authorList>
    </citation>
    <scope>NUCLEOTIDE SEQUENCE [LARGE SCALE GENOMIC DNA]</scope>
    <source>
        <tissue evidence="9">Young leaves</tissue>
    </source>
</reference>
<dbReference type="EC" id="2.7.11.1" evidence="1"/>
<dbReference type="InterPro" id="IPR004041">
    <property type="entry name" value="NAF_dom"/>
</dbReference>
<accession>A0AAN8U4H1</accession>
<gene>
    <name evidence="9" type="ORF">RDI58_002631</name>
</gene>
<dbReference type="InterPro" id="IPR011009">
    <property type="entry name" value="Kinase-like_dom_sf"/>
</dbReference>
<organism evidence="9 10">
    <name type="scientific">Solanum bulbocastanum</name>
    <name type="common">Wild potato</name>
    <dbReference type="NCBI Taxonomy" id="147425"/>
    <lineage>
        <taxon>Eukaryota</taxon>
        <taxon>Viridiplantae</taxon>
        <taxon>Streptophyta</taxon>
        <taxon>Embryophyta</taxon>
        <taxon>Tracheophyta</taxon>
        <taxon>Spermatophyta</taxon>
        <taxon>Magnoliopsida</taxon>
        <taxon>eudicotyledons</taxon>
        <taxon>Gunneridae</taxon>
        <taxon>Pentapetalae</taxon>
        <taxon>asterids</taxon>
        <taxon>lamiids</taxon>
        <taxon>Solanales</taxon>
        <taxon>Solanaceae</taxon>
        <taxon>Solanoideae</taxon>
        <taxon>Solaneae</taxon>
        <taxon>Solanum</taxon>
    </lineage>
</organism>
<dbReference type="InterPro" id="IPR018451">
    <property type="entry name" value="NAF/FISL_domain"/>
</dbReference>
<evidence type="ECO:0000256" key="1">
    <source>
        <dbReference type="ARBA" id="ARBA00012513"/>
    </source>
</evidence>
<evidence type="ECO:0000256" key="6">
    <source>
        <dbReference type="ARBA" id="ARBA00022840"/>
    </source>
</evidence>
<dbReference type="GO" id="GO:0007165">
    <property type="term" value="P:signal transduction"/>
    <property type="evidence" value="ECO:0007669"/>
    <property type="project" value="InterPro"/>
</dbReference>
<dbReference type="AlphaFoldDB" id="A0AAN8U4H1"/>
<feature type="domain" description="NAF" evidence="8">
    <location>
        <begin position="84"/>
        <end position="109"/>
    </location>
</feature>
<evidence type="ECO:0000259" key="8">
    <source>
        <dbReference type="PROSITE" id="PS50816"/>
    </source>
</evidence>
<keyword evidence="6" id="KW-0067">ATP-binding</keyword>
<feature type="region of interest" description="Disordered" evidence="7">
    <location>
        <begin position="57"/>
        <end position="84"/>
    </location>
</feature>
<evidence type="ECO:0000256" key="2">
    <source>
        <dbReference type="ARBA" id="ARBA00022527"/>
    </source>
</evidence>
<evidence type="ECO:0000313" key="10">
    <source>
        <dbReference type="Proteomes" id="UP001371456"/>
    </source>
</evidence>
<keyword evidence="4" id="KW-0547">Nucleotide-binding</keyword>
<evidence type="ECO:0000256" key="5">
    <source>
        <dbReference type="ARBA" id="ARBA00022777"/>
    </source>
</evidence>
<protein>
    <recommendedName>
        <fullName evidence="1">non-specific serine/threonine protein kinase</fullName>
        <ecNumber evidence="1">2.7.11.1</ecNumber>
    </recommendedName>
</protein>
<dbReference type="SUPFAM" id="SSF56112">
    <property type="entry name" value="Protein kinase-like (PK-like)"/>
    <property type="match status" value="1"/>
</dbReference>
<evidence type="ECO:0000256" key="7">
    <source>
        <dbReference type="SAM" id="MobiDB-lite"/>
    </source>
</evidence>
<dbReference type="PROSITE" id="PS50816">
    <property type="entry name" value="NAF"/>
    <property type="match status" value="1"/>
</dbReference>
<keyword evidence="2" id="KW-0723">Serine/threonine-protein kinase</keyword>
<dbReference type="EMBL" id="JBANQN010000001">
    <property type="protein sequence ID" value="KAK6804847.1"/>
    <property type="molecule type" value="Genomic_DNA"/>
</dbReference>
<keyword evidence="10" id="KW-1185">Reference proteome</keyword>
<dbReference type="PANTHER" id="PTHR43895">
    <property type="entry name" value="CALCIUM/CALMODULIN-DEPENDENT PROTEIN KINASE KINASE-RELATED"/>
    <property type="match status" value="1"/>
</dbReference>
<sequence>MYRIRKVFKGEYEFPLWFSPEAKKLISKLLVADPEKRFTISAVTKIPWFIKEFSRSSSFSSIEENNTDQKQESKEPSLVNRSKSAPPFYNAFEFISTMSSGFDLSSLFEGKRKSRFSIHIEMLYLNDHVKTEIFSQEG</sequence>
<dbReference type="Pfam" id="PF03822">
    <property type="entry name" value="NAF"/>
    <property type="match status" value="1"/>
</dbReference>
<evidence type="ECO:0000256" key="4">
    <source>
        <dbReference type="ARBA" id="ARBA00022741"/>
    </source>
</evidence>
<comment type="caution">
    <text evidence="9">The sequence shown here is derived from an EMBL/GenBank/DDBJ whole genome shotgun (WGS) entry which is preliminary data.</text>
</comment>
<evidence type="ECO:0000256" key="3">
    <source>
        <dbReference type="ARBA" id="ARBA00022679"/>
    </source>
</evidence>
<keyword evidence="3" id="KW-0808">Transferase</keyword>
<dbReference type="Gene3D" id="1.10.510.10">
    <property type="entry name" value="Transferase(Phosphotransferase) domain 1"/>
    <property type="match status" value="1"/>
</dbReference>
<keyword evidence="5" id="KW-0418">Kinase</keyword>
<proteinExistence type="predicted"/>
<evidence type="ECO:0000313" key="9">
    <source>
        <dbReference type="EMBL" id="KAK6804847.1"/>
    </source>
</evidence>
<dbReference type="Gene3D" id="3.30.310.80">
    <property type="entry name" value="Kinase associated domain 1, KA1"/>
    <property type="match status" value="1"/>
</dbReference>
<dbReference type="GO" id="GO:0005524">
    <property type="term" value="F:ATP binding"/>
    <property type="evidence" value="ECO:0007669"/>
    <property type="project" value="UniProtKB-KW"/>
</dbReference>
<name>A0AAN8U4H1_SOLBU</name>